<dbReference type="EMBL" id="JAGKQQ010000001">
    <property type="protein sequence ID" value="MBP3957631.1"/>
    <property type="molecule type" value="Genomic_DNA"/>
</dbReference>
<dbReference type="Proteomes" id="UP000676565">
    <property type="component" value="Unassembled WGS sequence"/>
</dbReference>
<gene>
    <name evidence="1" type="ORF">J8F10_20470</name>
</gene>
<evidence type="ECO:0000313" key="2">
    <source>
        <dbReference type="Proteomes" id="UP000676565"/>
    </source>
</evidence>
<name>A0ABS5BV76_9BACT</name>
<reference evidence="1 2" key="1">
    <citation type="submission" date="2021-04" db="EMBL/GenBank/DDBJ databases">
        <authorList>
            <person name="Ivanova A."/>
        </authorList>
    </citation>
    <scope>NUCLEOTIDE SEQUENCE [LARGE SCALE GENOMIC DNA]</scope>
    <source>
        <strain evidence="1 2">G18</strain>
    </source>
</reference>
<evidence type="ECO:0000313" key="1">
    <source>
        <dbReference type="EMBL" id="MBP3957631.1"/>
    </source>
</evidence>
<organism evidence="1 2">
    <name type="scientific">Gemmata palustris</name>
    <dbReference type="NCBI Taxonomy" id="2822762"/>
    <lineage>
        <taxon>Bacteria</taxon>
        <taxon>Pseudomonadati</taxon>
        <taxon>Planctomycetota</taxon>
        <taxon>Planctomycetia</taxon>
        <taxon>Gemmatales</taxon>
        <taxon>Gemmataceae</taxon>
        <taxon>Gemmata</taxon>
    </lineage>
</organism>
<protein>
    <submittedName>
        <fullName evidence="1">Uncharacterized protein</fullName>
    </submittedName>
</protein>
<sequence>MVTAMMNPMTAMPSSSPATGMGMGMPAGMSPNMVMVPRCTMKVEKCPGGMKITCMCDDPAACVMMQNLCTMMAGGMCSMCCTMNGMTVCCCNMTMAACKVEMTTNGCCVTCTSGDKMCCDMIQACCDCMMTCMKSGCACTMMMGGTPVCCCMC</sequence>
<keyword evidence="2" id="KW-1185">Reference proteome</keyword>
<comment type="caution">
    <text evidence="1">The sequence shown here is derived from an EMBL/GenBank/DDBJ whole genome shotgun (WGS) entry which is preliminary data.</text>
</comment>
<dbReference type="RefSeq" id="WP_210656880.1">
    <property type="nucleotide sequence ID" value="NZ_JAGKQQ010000001.1"/>
</dbReference>
<accession>A0ABS5BV76</accession>
<proteinExistence type="predicted"/>